<name>A0A9D1NMD3_9BACT</name>
<gene>
    <name evidence="1" type="ORF">IAC79_04545</name>
</gene>
<dbReference type="InterPro" id="IPR036249">
    <property type="entry name" value="Thioredoxin-like_sf"/>
</dbReference>
<dbReference type="Proteomes" id="UP000886845">
    <property type="component" value="Unassembled WGS sequence"/>
</dbReference>
<dbReference type="AlphaFoldDB" id="A0A9D1NMD3"/>
<accession>A0A9D1NMD3</accession>
<organism evidence="1 2">
    <name type="scientific">Candidatus Spyradenecus faecavium</name>
    <dbReference type="NCBI Taxonomy" id="2840947"/>
    <lineage>
        <taxon>Bacteria</taxon>
        <taxon>Pseudomonadati</taxon>
        <taxon>Lentisphaerota</taxon>
        <taxon>Lentisphaeria</taxon>
        <taxon>Lentisphaerales</taxon>
        <taxon>Lentisphaeraceae</taxon>
        <taxon>Lentisphaeraceae incertae sedis</taxon>
        <taxon>Candidatus Spyradenecus</taxon>
    </lineage>
</organism>
<dbReference type="CDD" id="cd02980">
    <property type="entry name" value="TRX_Fd_family"/>
    <property type="match status" value="1"/>
</dbReference>
<dbReference type="Pfam" id="PF01257">
    <property type="entry name" value="2Fe-2S_thioredx"/>
    <property type="match status" value="1"/>
</dbReference>
<sequence length="81" mass="8505">MVKVTICMGSSCFSRGNNRNLEAVRAWLTVHGHSADVELKGCRCGGMCGEGPNIWIDGTCHSGVTPQAVPALLAKAFGEEA</sequence>
<reference evidence="1" key="1">
    <citation type="submission" date="2020-10" db="EMBL/GenBank/DDBJ databases">
        <authorList>
            <person name="Gilroy R."/>
        </authorList>
    </citation>
    <scope>NUCLEOTIDE SEQUENCE</scope>
    <source>
        <strain evidence="1">35461</strain>
    </source>
</reference>
<evidence type="ECO:0000313" key="2">
    <source>
        <dbReference type="Proteomes" id="UP000886845"/>
    </source>
</evidence>
<evidence type="ECO:0000313" key="1">
    <source>
        <dbReference type="EMBL" id="HIV09364.1"/>
    </source>
</evidence>
<protein>
    <submittedName>
        <fullName evidence="1">(2Fe-2S) ferredoxin domain-containing protein</fullName>
    </submittedName>
</protein>
<comment type="caution">
    <text evidence="1">The sequence shown here is derived from an EMBL/GenBank/DDBJ whole genome shotgun (WGS) entry which is preliminary data.</text>
</comment>
<reference evidence="1" key="2">
    <citation type="journal article" date="2021" name="PeerJ">
        <title>Extensive microbial diversity within the chicken gut microbiome revealed by metagenomics and culture.</title>
        <authorList>
            <person name="Gilroy R."/>
            <person name="Ravi A."/>
            <person name="Getino M."/>
            <person name="Pursley I."/>
            <person name="Horton D.L."/>
            <person name="Alikhan N.F."/>
            <person name="Baker D."/>
            <person name="Gharbi K."/>
            <person name="Hall N."/>
            <person name="Watson M."/>
            <person name="Adriaenssens E.M."/>
            <person name="Foster-Nyarko E."/>
            <person name="Jarju S."/>
            <person name="Secka A."/>
            <person name="Antonio M."/>
            <person name="Oren A."/>
            <person name="Chaudhuri R.R."/>
            <person name="La Ragione R."/>
            <person name="Hildebrand F."/>
            <person name="Pallen M.J."/>
        </authorList>
    </citation>
    <scope>NUCLEOTIDE SEQUENCE</scope>
    <source>
        <strain evidence="1">35461</strain>
    </source>
</reference>
<dbReference type="Gene3D" id="3.40.30.10">
    <property type="entry name" value="Glutaredoxin"/>
    <property type="match status" value="1"/>
</dbReference>
<dbReference type="SUPFAM" id="SSF52833">
    <property type="entry name" value="Thioredoxin-like"/>
    <property type="match status" value="1"/>
</dbReference>
<dbReference type="EMBL" id="DVOR01000145">
    <property type="protein sequence ID" value="HIV09364.1"/>
    <property type="molecule type" value="Genomic_DNA"/>
</dbReference>
<proteinExistence type="predicted"/>